<dbReference type="InterPro" id="IPR049294">
    <property type="entry name" value="DUF6848"/>
</dbReference>
<organism evidence="2 3">
    <name type="scientific">Roseburia inulinivorans</name>
    <dbReference type="NCBI Taxonomy" id="360807"/>
    <lineage>
        <taxon>Bacteria</taxon>
        <taxon>Bacillati</taxon>
        <taxon>Bacillota</taxon>
        <taxon>Clostridia</taxon>
        <taxon>Lachnospirales</taxon>
        <taxon>Lachnospiraceae</taxon>
        <taxon>Roseburia</taxon>
    </lineage>
</organism>
<evidence type="ECO:0000313" key="2">
    <source>
        <dbReference type="EMBL" id="RHD06697.1"/>
    </source>
</evidence>
<protein>
    <recommendedName>
        <fullName evidence="1">DUF6848 domain-containing protein</fullName>
    </recommendedName>
</protein>
<dbReference type="Gene3D" id="3.30.2220.10">
    <property type="entry name" value="rbstp2171"/>
    <property type="match status" value="1"/>
</dbReference>
<sequence length="120" mass="13960">MESRQDAAVTDEMENLRKKYKERDGRIYEIRTTIQEDDEEEKEFIFLFRKPGTASYERYVKLSSNSAVKALKTFVMDNICEEQYKKLGDALEEYPAMCISLGEKLLNMLGLSKDTAVKKL</sequence>
<comment type="caution">
    <text evidence="2">The sequence shown here is derived from an EMBL/GenBank/DDBJ whole genome shotgun (WGS) entry which is preliminary data.</text>
</comment>
<dbReference type="Pfam" id="PF20941">
    <property type="entry name" value="DUF6848"/>
    <property type="match status" value="1"/>
</dbReference>
<dbReference type="AlphaFoldDB" id="A0A396AHQ5"/>
<gene>
    <name evidence="2" type="ORF">DW813_01000</name>
</gene>
<proteinExistence type="predicted"/>
<dbReference type="Proteomes" id="UP000266391">
    <property type="component" value="Unassembled WGS sequence"/>
</dbReference>
<evidence type="ECO:0000313" key="3">
    <source>
        <dbReference type="Proteomes" id="UP000266391"/>
    </source>
</evidence>
<reference evidence="2 3" key="1">
    <citation type="submission" date="2018-08" db="EMBL/GenBank/DDBJ databases">
        <title>A genome reference for cultivated species of the human gut microbiota.</title>
        <authorList>
            <person name="Zou Y."/>
            <person name="Xue W."/>
            <person name="Luo G."/>
        </authorList>
    </citation>
    <scope>NUCLEOTIDE SEQUENCE [LARGE SCALE GENOMIC DNA]</scope>
    <source>
        <strain evidence="2 3">AM32-8LB</strain>
    </source>
</reference>
<dbReference type="EMBL" id="QSIQ01000001">
    <property type="protein sequence ID" value="RHD06697.1"/>
    <property type="molecule type" value="Genomic_DNA"/>
</dbReference>
<name>A0A396AHQ5_9FIRM</name>
<feature type="domain" description="DUF6848" evidence="1">
    <location>
        <begin position="20"/>
        <end position="118"/>
    </location>
</feature>
<accession>A0A396AHQ5</accession>
<evidence type="ECO:0000259" key="1">
    <source>
        <dbReference type="Pfam" id="PF20941"/>
    </source>
</evidence>